<dbReference type="InterPro" id="IPR015171">
    <property type="entry name" value="Cyc-maltodext_N"/>
</dbReference>
<evidence type="ECO:0000313" key="4">
    <source>
        <dbReference type="EMBL" id="PYE82863.1"/>
    </source>
</evidence>
<dbReference type="Pfam" id="PF09087">
    <property type="entry name" value="Cyc-maltodext_N"/>
    <property type="match status" value="1"/>
</dbReference>
<keyword evidence="1" id="KW-0378">Hydrolase</keyword>
<dbReference type="Pfam" id="PF10438">
    <property type="entry name" value="Cyc-maltodext_C"/>
    <property type="match status" value="1"/>
</dbReference>
<name>A0A2V4YG11_9FLAO</name>
<sequence length="647" mass="74660">MKSLKHLIIVLFLINMSCQNRTSKDEATSPSVTEIRNDIERVEPPHWWVGFKNENLQLLVKHPNIGSATPKISYAGIRLKEFHEADSPNYLFLDLEVANSAKAGKFNIAFQLEDDSELIQTYELKARGKAAEDYVGFDSSDAIYLITPDRFSNANPNNDEIDGLLEQGIDRTDGYARHGGDLQGITNHLDYIEDLGFTAVWPSPVLTNDMPTGSYHGYAMTDFYEVDPRFGTFEEYQKLAEDLRARNMKLIMDQVANHCGLYHWWMQDLPFKDWINDQENYEQNKDEWDWKTTNTSNHRRTTNQDPYASNKDYLEMADGWFVSDMPDLNQRNPFMANYIIQNSIWWIETLQLGGIRQDTYPYPDKTFMSHWAGAVMTEYPNFTIVGEEWSYNPLLIGYWQEGHMNQDEYKSNLKSTMDFAMQKNIVDALNEEESWDKGLVKMYEGLANDFAYTSPKDIMVLPDNHDMSRIFTQLNGDVVNTKMALSYLLMLPRIPQLYYGTEILMDDFDNPGDHGLIRTDFPGGWNGDAVNAFTGEGLKDEQKDMQFFLKTLLNYRKHSKAIHNGNTLHFAPDEGTYVLARITDEETVVHILNKNESPQELDLSRFEELELDGKMLRNIISDDRIHWGNSLKLNARGSVILTTKLQN</sequence>
<dbReference type="Gene3D" id="2.60.40.1180">
    <property type="entry name" value="Golgi alpha-mannosidase II"/>
    <property type="match status" value="1"/>
</dbReference>
<dbReference type="Gene3D" id="3.20.20.80">
    <property type="entry name" value="Glycosidases"/>
    <property type="match status" value="1"/>
</dbReference>
<dbReference type="PANTHER" id="PTHR10357:SF210">
    <property type="entry name" value="MALTODEXTRIN GLUCOSIDASE"/>
    <property type="match status" value="1"/>
</dbReference>
<dbReference type="InterPro" id="IPR013783">
    <property type="entry name" value="Ig-like_fold"/>
</dbReference>
<keyword evidence="2 4" id="KW-0326">Glycosidase</keyword>
<dbReference type="InterPro" id="IPR013780">
    <property type="entry name" value="Glyco_hydro_b"/>
</dbReference>
<dbReference type="GO" id="GO:0016798">
    <property type="term" value="F:hydrolase activity, acting on glycosyl bonds"/>
    <property type="evidence" value="ECO:0007669"/>
    <property type="project" value="UniProtKB-KW"/>
</dbReference>
<evidence type="ECO:0000313" key="5">
    <source>
        <dbReference type="Proteomes" id="UP000248054"/>
    </source>
</evidence>
<dbReference type="GO" id="GO:0005975">
    <property type="term" value="P:carbohydrate metabolic process"/>
    <property type="evidence" value="ECO:0007669"/>
    <property type="project" value="InterPro"/>
</dbReference>
<accession>A0A2V4YG11</accession>
<dbReference type="OrthoDB" id="9805159at2"/>
<dbReference type="SUPFAM" id="SSF51445">
    <property type="entry name" value="(Trans)glycosidases"/>
    <property type="match status" value="1"/>
</dbReference>
<keyword evidence="5" id="KW-1185">Reference proteome</keyword>
<dbReference type="EMBL" id="QJTD01000001">
    <property type="protein sequence ID" value="PYE82863.1"/>
    <property type="molecule type" value="Genomic_DNA"/>
</dbReference>
<dbReference type="RefSeq" id="WP_110473851.1">
    <property type="nucleotide sequence ID" value="NZ_BMWQ01000001.1"/>
</dbReference>
<proteinExistence type="predicted"/>
<dbReference type="InterPro" id="IPR019492">
    <property type="entry name" value="Cyclo-malto-dextrinase_C"/>
</dbReference>
<reference evidence="4 5" key="1">
    <citation type="submission" date="2018-06" db="EMBL/GenBank/DDBJ databases">
        <title>Genomic Encyclopedia of Type Strains, Phase III (KMG-III): the genomes of soil and plant-associated and newly described type strains.</title>
        <authorList>
            <person name="Whitman W."/>
        </authorList>
    </citation>
    <scope>NUCLEOTIDE SEQUENCE [LARGE SCALE GENOMIC DNA]</scope>
    <source>
        <strain evidence="4 5">CECT 7945</strain>
    </source>
</reference>
<protein>
    <submittedName>
        <fullName evidence="4">Glycosidase</fullName>
    </submittedName>
</protein>
<dbReference type="InterPro" id="IPR006047">
    <property type="entry name" value="GH13_cat_dom"/>
</dbReference>
<dbReference type="PANTHER" id="PTHR10357">
    <property type="entry name" value="ALPHA-AMYLASE FAMILY MEMBER"/>
    <property type="match status" value="1"/>
</dbReference>
<dbReference type="SUPFAM" id="SSF51011">
    <property type="entry name" value="Glycosyl hydrolase domain"/>
    <property type="match status" value="1"/>
</dbReference>
<gene>
    <name evidence="4" type="ORF">DFQ11_101292</name>
</gene>
<dbReference type="Gene3D" id="2.60.40.10">
    <property type="entry name" value="Immunoglobulins"/>
    <property type="match status" value="1"/>
</dbReference>
<dbReference type="CDD" id="cd11340">
    <property type="entry name" value="AmyAc_bac_CMD_like_3"/>
    <property type="match status" value="1"/>
</dbReference>
<organism evidence="4 5">
    <name type="scientific">Winogradskyella epiphytica</name>
    <dbReference type="NCBI Taxonomy" id="262005"/>
    <lineage>
        <taxon>Bacteria</taxon>
        <taxon>Pseudomonadati</taxon>
        <taxon>Bacteroidota</taxon>
        <taxon>Flavobacteriia</taxon>
        <taxon>Flavobacteriales</taxon>
        <taxon>Flavobacteriaceae</taxon>
        <taxon>Winogradskyella</taxon>
    </lineage>
</organism>
<dbReference type="SUPFAM" id="SSF81296">
    <property type="entry name" value="E set domains"/>
    <property type="match status" value="1"/>
</dbReference>
<dbReference type="InterPro" id="IPR014756">
    <property type="entry name" value="Ig_E-set"/>
</dbReference>
<dbReference type="Proteomes" id="UP000248054">
    <property type="component" value="Unassembled WGS sequence"/>
</dbReference>
<dbReference type="AlphaFoldDB" id="A0A2V4YG11"/>
<evidence type="ECO:0000256" key="2">
    <source>
        <dbReference type="ARBA" id="ARBA00023295"/>
    </source>
</evidence>
<dbReference type="SMART" id="SM00642">
    <property type="entry name" value="Aamy"/>
    <property type="match status" value="1"/>
</dbReference>
<dbReference type="InterPro" id="IPR017853">
    <property type="entry name" value="GH"/>
</dbReference>
<evidence type="ECO:0000259" key="3">
    <source>
        <dbReference type="SMART" id="SM00642"/>
    </source>
</evidence>
<comment type="caution">
    <text evidence="4">The sequence shown here is derived from an EMBL/GenBank/DDBJ whole genome shotgun (WGS) entry which is preliminary data.</text>
</comment>
<evidence type="ECO:0000256" key="1">
    <source>
        <dbReference type="ARBA" id="ARBA00022801"/>
    </source>
</evidence>
<dbReference type="Pfam" id="PF00128">
    <property type="entry name" value="Alpha-amylase"/>
    <property type="match status" value="1"/>
</dbReference>
<feature type="domain" description="Glycosyl hydrolase family 13 catalytic" evidence="3">
    <location>
        <begin position="145"/>
        <end position="556"/>
    </location>
</feature>